<name>A0A6N6W7D1_9BURK</name>
<gene>
    <name evidence="1" type="ORF">FSO04_28675</name>
</gene>
<sequence>MIKTLKGLALRTLTTSAAQALDQGKAKALRTLTKSAAQAKNRPQA</sequence>
<reference evidence="1 2" key="1">
    <citation type="journal article" date="2020" name="Int. J. Syst. Evol. Microbiol.">
        <title>Paraburkholderia madseniana sp. nov., a phenolic acid-degrading bacterium isolated from acidic forest soil.</title>
        <authorList>
            <person name="Wilhelm R.C."/>
            <person name="Murphy S.J.L."/>
            <person name="Feriancek N.M."/>
            <person name="Karasz D.C."/>
            <person name="DeRito C.M."/>
            <person name="Newman J.D."/>
            <person name="Buckley D.H."/>
        </authorList>
    </citation>
    <scope>NUCLEOTIDE SEQUENCE [LARGE SCALE GENOMIC DNA]</scope>
    <source>
        <strain evidence="1 2">RP11</strain>
    </source>
</reference>
<comment type="caution">
    <text evidence="1">The sequence shown here is derived from an EMBL/GenBank/DDBJ whole genome shotgun (WGS) entry which is preliminary data.</text>
</comment>
<accession>A0A6N6W7D1</accession>
<organism evidence="1 2">
    <name type="scientific">Paraburkholderia madseniana</name>
    <dbReference type="NCBI Taxonomy" id="2599607"/>
    <lineage>
        <taxon>Bacteria</taxon>
        <taxon>Pseudomonadati</taxon>
        <taxon>Pseudomonadota</taxon>
        <taxon>Betaproteobacteria</taxon>
        <taxon>Burkholderiales</taxon>
        <taxon>Burkholderiaceae</taxon>
        <taxon>Paraburkholderia</taxon>
    </lineage>
</organism>
<evidence type="ECO:0000313" key="1">
    <source>
        <dbReference type="EMBL" id="KAE8756565.1"/>
    </source>
</evidence>
<dbReference type="Proteomes" id="UP000463700">
    <property type="component" value="Unassembled WGS sequence"/>
</dbReference>
<evidence type="ECO:0000313" key="2">
    <source>
        <dbReference type="Proteomes" id="UP000463700"/>
    </source>
</evidence>
<dbReference type="EMBL" id="VOSW01000061">
    <property type="protein sequence ID" value="KAE8756565.1"/>
    <property type="molecule type" value="Genomic_DNA"/>
</dbReference>
<dbReference type="AlphaFoldDB" id="A0A6N6W7D1"/>
<dbReference type="RefSeq" id="WP_154564842.1">
    <property type="nucleotide sequence ID" value="NZ_VOSW01000061.1"/>
</dbReference>
<protein>
    <submittedName>
        <fullName evidence="1">Uncharacterized protein</fullName>
    </submittedName>
</protein>
<proteinExistence type="predicted"/>